<evidence type="ECO:0000313" key="1">
    <source>
        <dbReference type="EMBL" id="NIJ57214.1"/>
    </source>
</evidence>
<proteinExistence type="predicted"/>
<dbReference type="Proteomes" id="UP001429580">
    <property type="component" value="Unassembled WGS sequence"/>
</dbReference>
<keyword evidence="2" id="KW-1185">Reference proteome</keyword>
<organism evidence="1 2">
    <name type="scientific">Pseudochelatococcus lubricantis</name>
    <dbReference type="NCBI Taxonomy" id="1538102"/>
    <lineage>
        <taxon>Bacteria</taxon>
        <taxon>Pseudomonadati</taxon>
        <taxon>Pseudomonadota</taxon>
        <taxon>Alphaproteobacteria</taxon>
        <taxon>Hyphomicrobiales</taxon>
        <taxon>Chelatococcaceae</taxon>
        <taxon>Pseudochelatococcus</taxon>
    </lineage>
</organism>
<comment type="caution">
    <text evidence="1">The sequence shown here is derived from an EMBL/GenBank/DDBJ whole genome shotgun (WGS) entry which is preliminary data.</text>
</comment>
<reference evidence="1 2" key="1">
    <citation type="submission" date="2020-03" db="EMBL/GenBank/DDBJ databases">
        <title>Genomic Encyclopedia of Type Strains, Phase IV (KMG-IV): sequencing the most valuable type-strain genomes for metagenomic binning, comparative biology and taxonomic classification.</title>
        <authorList>
            <person name="Goeker M."/>
        </authorList>
    </citation>
    <scope>NUCLEOTIDE SEQUENCE [LARGE SCALE GENOMIC DNA]</scope>
    <source>
        <strain evidence="1 2">DSM 103870</strain>
    </source>
</reference>
<dbReference type="RefSeq" id="WP_166949512.1">
    <property type="nucleotide sequence ID" value="NZ_JAASQI010000002.1"/>
</dbReference>
<evidence type="ECO:0000313" key="2">
    <source>
        <dbReference type="Proteomes" id="UP001429580"/>
    </source>
</evidence>
<sequence>MTDRRYQALELAIRAGSPERADEFYRWLETGRWGDEAPAAVLFAGVVTDGKVLVAYQALPWGHAWPEYLVNTDGDRVSFVVDRDGDWPYARVDEGVTGPLWGVYLRKVQYDPVTVEDIASDATAS</sequence>
<gene>
    <name evidence="1" type="ORF">FHS82_001040</name>
</gene>
<name>A0ABX0UW83_9HYPH</name>
<dbReference type="EMBL" id="JAASQI010000002">
    <property type="protein sequence ID" value="NIJ57214.1"/>
    <property type="molecule type" value="Genomic_DNA"/>
</dbReference>
<protein>
    <submittedName>
        <fullName evidence="1">Uncharacterized protein</fullName>
    </submittedName>
</protein>
<accession>A0ABX0UW83</accession>